<keyword evidence="4" id="KW-1185">Reference proteome</keyword>
<dbReference type="InterPro" id="IPR005064">
    <property type="entry name" value="BUG"/>
</dbReference>
<reference evidence="3 4" key="1">
    <citation type="submission" date="2024-09" db="EMBL/GenBank/DDBJ databases">
        <authorList>
            <person name="Sun Q."/>
            <person name="Mori K."/>
        </authorList>
    </citation>
    <scope>NUCLEOTIDE SEQUENCE [LARGE SCALE GENOMIC DNA]</scope>
    <source>
        <strain evidence="3 4">CCM 7468</strain>
    </source>
</reference>
<dbReference type="CDD" id="cd13578">
    <property type="entry name" value="PBP2_Bug27"/>
    <property type="match status" value="1"/>
</dbReference>
<dbReference type="RefSeq" id="WP_377049831.1">
    <property type="nucleotide sequence ID" value="NZ_JBHLVZ010000011.1"/>
</dbReference>
<dbReference type="InterPro" id="IPR042100">
    <property type="entry name" value="Bug_dom1"/>
</dbReference>
<dbReference type="Proteomes" id="UP001589789">
    <property type="component" value="Unassembled WGS sequence"/>
</dbReference>
<dbReference type="SUPFAM" id="SSF53850">
    <property type="entry name" value="Periplasmic binding protein-like II"/>
    <property type="match status" value="1"/>
</dbReference>
<dbReference type="PANTHER" id="PTHR42928:SF5">
    <property type="entry name" value="BLR1237 PROTEIN"/>
    <property type="match status" value="1"/>
</dbReference>
<evidence type="ECO:0000256" key="1">
    <source>
        <dbReference type="ARBA" id="ARBA00006987"/>
    </source>
</evidence>
<evidence type="ECO:0000313" key="4">
    <source>
        <dbReference type="Proteomes" id="UP001589789"/>
    </source>
</evidence>
<dbReference type="EMBL" id="JBHLVZ010000011">
    <property type="protein sequence ID" value="MFC0385683.1"/>
    <property type="molecule type" value="Genomic_DNA"/>
</dbReference>
<dbReference type="Pfam" id="PF03401">
    <property type="entry name" value="TctC"/>
    <property type="match status" value="1"/>
</dbReference>
<dbReference type="PIRSF" id="PIRSF017082">
    <property type="entry name" value="YflP"/>
    <property type="match status" value="1"/>
</dbReference>
<comment type="similarity">
    <text evidence="1">Belongs to the UPF0065 (bug) family.</text>
</comment>
<feature type="chain" id="PRO_5047499081" evidence="2">
    <location>
        <begin position="20"/>
        <end position="324"/>
    </location>
</feature>
<sequence length="324" mass="33283">MNRRRLLASPILLAAPALAQGTRPAGWPSRAIRLVVPFAPGGPSDIAARALAPTLSAALGQPVVVDNRAGSGGVVGTDAVAKAQPDGHTIGLCSAGALAISPSLQPSMPYDVLRDLVPVTMGVRVAEILAVAPSLPVRDLAALIALAKQQPGKLNYSTSGNGSMPHLAMEALRAAAGIDVVHVPYRSGGQIVTAMLTGETQMGWADLPILMPQLAAGALRPIVIGSEHRSPHFPDVPTTAEAGLPQVRADNWHGFVAPARTPPALVTALREAIAGALQAPAVSKVLQDQGAEPGGDTPEAFGAFLRSEIARWGEVVRSANVKPD</sequence>
<dbReference type="Gene3D" id="3.40.190.150">
    <property type="entry name" value="Bordetella uptake gene, domain 1"/>
    <property type="match status" value="1"/>
</dbReference>
<dbReference type="PANTHER" id="PTHR42928">
    <property type="entry name" value="TRICARBOXYLATE-BINDING PROTEIN"/>
    <property type="match status" value="1"/>
</dbReference>
<protein>
    <submittedName>
        <fullName evidence="3">Bug family tripartite tricarboxylate transporter substrate binding protein</fullName>
    </submittedName>
</protein>
<evidence type="ECO:0000313" key="3">
    <source>
        <dbReference type="EMBL" id="MFC0385683.1"/>
    </source>
</evidence>
<dbReference type="Gene3D" id="3.40.190.10">
    <property type="entry name" value="Periplasmic binding protein-like II"/>
    <property type="match status" value="1"/>
</dbReference>
<accession>A0ABV6IPZ2</accession>
<name>A0ABV6IPZ2_9PROT</name>
<gene>
    <name evidence="3" type="ORF">ACFFIC_08950</name>
</gene>
<evidence type="ECO:0000256" key="2">
    <source>
        <dbReference type="SAM" id="SignalP"/>
    </source>
</evidence>
<proteinExistence type="inferred from homology"/>
<organism evidence="3 4">
    <name type="scientific">Muricoccus vinaceus</name>
    <dbReference type="NCBI Taxonomy" id="424704"/>
    <lineage>
        <taxon>Bacteria</taxon>
        <taxon>Pseudomonadati</taxon>
        <taxon>Pseudomonadota</taxon>
        <taxon>Alphaproteobacteria</taxon>
        <taxon>Acetobacterales</taxon>
        <taxon>Roseomonadaceae</taxon>
        <taxon>Muricoccus</taxon>
    </lineage>
</organism>
<keyword evidence="2" id="KW-0732">Signal</keyword>
<feature type="signal peptide" evidence="2">
    <location>
        <begin position="1"/>
        <end position="19"/>
    </location>
</feature>
<comment type="caution">
    <text evidence="3">The sequence shown here is derived from an EMBL/GenBank/DDBJ whole genome shotgun (WGS) entry which is preliminary data.</text>
</comment>